<comment type="caution">
    <text evidence="2">The sequence shown here is derived from an EMBL/GenBank/DDBJ whole genome shotgun (WGS) entry which is preliminary data.</text>
</comment>
<name>A0AAV7WS01_PLEWA</name>
<evidence type="ECO:0000313" key="3">
    <source>
        <dbReference type="Proteomes" id="UP001066276"/>
    </source>
</evidence>
<evidence type="ECO:0000313" key="2">
    <source>
        <dbReference type="EMBL" id="KAJ1215288.1"/>
    </source>
</evidence>
<reference evidence="2" key="1">
    <citation type="journal article" date="2022" name="bioRxiv">
        <title>Sequencing and chromosome-scale assembly of the giantPleurodeles waltlgenome.</title>
        <authorList>
            <person name="Brown T."/>
            <person name="Elewa A."/>
            <person name="Iarovenko S."/>
            <person name="Subramanian E."/>
            <person name="Araus A.J."/>
            <person name="Petzold A."/>
            <person name="Susuki M."/>
            <person name="Suzuki K.-i.T."/>
            <person name="Hayashi T."/>
            <person name="Toyoda A."/>
            <person name="Oliveira C."/>
            <person name="Osipova E."/>
            <person name="Leigh N.D."/>
            <person name="Simon A."/>
            <person name="Yun M.H."/>
        </authorList>
    </citation>
    <scope>NUCLEOTIDE SEQUENCE</scope>
    <source>
        <strain evidence="2">20211129_DDA</strain>
        <tissue evidence="2">Liver</tissue>
    </source>
</reference>
<dbReference type="AlphaFoldDB" id="A0AAV7WS01"/>
<sequence length="87" mass="9425">MTANPAGSCWLPGAAAAARRGSAGHRTGLKLQKMVQENVETKIDTNIKTITRYSLLNFTPRELGDALGEDRGRRRMLPASSCPVTLK</sequence>
<organism evidence="2 3">
    <name type="scientific">Pleurodeles waltl</name>
    <name type="common">Iberian ribbed newt</name>
    <dbReference type="NCBI Taxonomy" id="8319"/>
    <lineage>
        <taxon>Eukaryota</taxon>
        <taxon>Metazoa</taxon>
        <taxon>Chordata</taxon>
        <taxon>Craniata</taxon>
        <taxon>Vertebrata</taxon>
        <taxon>Euteleostomi</taxon>
        <taxon>Amphibia</taxon>
        <taxon>Batrachia</taxon>
        <taxon>Caudata</taxon>
        <taxon>Salamandroidea</taxon>
        <taxon>Salamandridae</taxon>
        <taxon>Pleurodelinae</taxon>
        <taxon>Pleurodeles</taxon>
    </lineage>
</organism>
<dbReference type="EMBL" id="JANPWB010000001">
    <property type="protein sequence ID" value="KAJ1215288.1"/>
    <property type="molecule type" value="Genomic_DNA"/>
</dbReference>
<evidence type="ECO:0000256" key="1">
    <source>
        <dbReference type="SAM" id="MobiDB-lite"/>
    </source>
</evidence>
<dbReference type="Proteomes" id="UP001066276">
    <property type="component" value="Chromosome 1_1"/>
</dbReference>
<accession>A0AAV7WS01</accession>
<feature type="region of interest" description="Disordered" evidence="1">
    <location>
        <begin position="65"/>
        <end position="87"/>
    </location>
</feature>
<keyword evidence="3" id="KW-1185">Reference proteome</keyword>
<protein>
    <submittedName>
        <fullName evidence="2">Uncharacterized protein</fullName>
    </submittedName>
</protein>
<proteinExistence type="predicted"/>
<gene>
    <name evidence="2" type="ORF">NDU88_002897</name>
</gene>